<dbReference type="Proteomes" id="UP001221757">
    <property type="component" value="Unassembled WGS sequence"/>
</dbReference>
<organism evidence="2 3">
    <name type="scientific">Mycena rosella</name>
    <name type="common">Pink bonnet</name>
    <name type="synonym">Agaricus rosellus</name>
    <dbReference type="NCBI Taxonomy" id="1033263"/>
    <lineage>
        <taxon>Eukaryota</taxon>
        <taxon>Fungi</taxon>
        <taxon>Dikarya</taxon>
        <taxon>Basidiomycota</taxon>
        <taxon>Agaricomycotina</taxon>
        <taxon>Agaricomycetes</taxon>
        <taxon>Agaricomycetidae</taxon>
        <taxon>Agaricales</taxon>
        <taxon>Marasmiineae</taxon>
        <taxon>Mycenaceae</taxon>
        <taxon>Mycena</taxon>
    </lineage>
</organism>
<dbReference type="EMBL" id="JARKIE010000001">
    <property type="protein sequence ID" value="KAJ7710745.1"/>
    <property type="molecule type" value="Genomic_DNA"/>
</dbReference>
<evidence type="ECO:0000256" key="1">
    <source>
        <dbReference type="SAM" id="MobiDB-lite"/>
    </source>
</evidence>
<gene>
    <name evidence="2" type="ORF">B0H17DRAFT_1190443</name>
</gene>
<name>A0AAD7H339_MYCRO</name>
<sequence>MNTLSSHSTCRTFVTAPSPRASRFGPRALPRPPSACVTRPRSALALVPRASPPAIPLTLPFSNLDRLSPPPLSPRGSPSYLAL</sequence>
<protein>
    <submittedName>
        <fullName evidence="2">Uncharacterized protein</fullName>
    </submittedName>
</protein>
<evidence type="ECO:0000313" key="2">
    <source>
        <dbReference type="EMBL" id="KAJ7710745.1"/>
    </source>
</evidence>
<feature type="region of interest" description="Disordered" evidence="1">
    <location>
        <begin position="60"/>
        <end position="83"/>
    </location>
</feature>
<feature type="compositionally biased region" description="Low complexity" evidence="1">
    <location>
        <begin position="74"/>
        <end position="83"/>
    </location>
</feature>
<feature type="region of interest" description="Disordered" evidence="1">
    <location>
        <begin position="1"/>
        <end position="36"/>
    </location>
</feature>
<accession>A0AAD7H339</accession>
<reference evidence="2" key="1">
    <citation type="submission" date="2023-03" db="EMBL/GenBank/DDBJ databases">
        <title>Massive genome expansion in bonnet fungi (Mycena s.s.) driven by repeated elements and novel gene families across ecological guilds.</title>
        <authorList>
            <consortium name="Lawrence Berkeley National Laboratory"/>
            <person name="Harder C.B."/>
            <person name="Miyauchi S."/>
            <person name="Viragh M."/>
            <person name="Kuo A."/>
            <person name="Thoen E."/>
            <person name="Andreopoulos B."/>
            <person name="Lu D."/>
            <person name="Skrede I."/>
            <person name="Drula E."/>
            <person name="Henrissat B."/>
            <person name="Morin E."/>
            <person name="Kohler A."/>
            <person name="Barry K."/>
            <person name="LaButti K."/>
            <person name="Morin E."/>
            <person name="Salamov A."/>
            <person name="Lipzen A."/>
            <person name="Mereny Z."/>
            <person name="Hegedus B."/>
            <person name="Baldrian P."/>
            <person name="Stursova M."/>
            <person name="Weitz H."/>
            <person name="Taylor A."/>
            <person name="Grigoriev I.V."/>
            <person name="Nagy L.G."/>
            <person name="Martin F."/>
            <person name="Kauserud H."/>
        </authorList>
    </citation>
    <scope>NUCLEOTIDE SEQUENCE</scope>
    <source>
        <strain evidence="2">CBHHK067</strain>
    </source>
</reference>
<feature type="compositionally biased region" description="Polar residues" evidence="1">
    <location>
        <begin position="1"/>
        <end position="12"/>
    </location>
</feature>
<evidence type="ECO:0000313" key="3">
    <source>
        <dbReference type="Proteomes" id="UP001221757"/>
    </source>
</evidence>
<comment type="caution">
    <text evidence="2">The sequence shown here is derived from an EMBL/GenBank/DDBJ whole genome shotgun (WGS) entry which is preliminary data.</text>
</comment>
<keyword evidence="3" id="KW-1185">Reference proteome</keyword>
<proteinExistence type="predicted"/>
<dbReference type="AlphaFoldDB" id="A0AAD7H339"/>